<evidence type="ECO:0000313" key="1">
    <source>
        <dbReference type="EMBL" id="KAJ8418448.1"/>
    </source>
</evidence>
<reference evidence="1" key="1">
    <citation type="journal article" date="2023" name="Science">
        <title>Genome structures resolve the early diversification of teleost fishes.</title>
        <authorList>
            <person name="Parey E."/>
            <person name="Louis A."/>
            <person name="Montfort J."/>
            <person name="Bouchez O."/>
            <person name="Roques C."/>
            <person name="Iampietro C."/>
            <person name="Lluch J."/>
            <person name="Castinel A."/>
            <person name="Donnadieu C."/>
            <person name="Desvignes T."/>
            <person name="Floi Bucao C."/>
            <person name="Jouanno E."/>
            <person name="Wen M."/>
            <person name="Mejri S."/>
            <person name="Dirks R."/>
            <person name="Jansen H."/>
            <person name="Henkel C."/>
            <person name="Chen W.J."/>
            <person name="Zahm M."/>
            <person name="Cabau C."/>
            <person name="Klopp C."/>
            <person name="Thompson A.W."/>
            <person name="Robinson-Rechavi M."/>
            <person name="Braasch I."/>
            <person name="Lecointre G."/>
            <person name="Bobe J."/>
            <person name="Postlethwait J.H."/>
            <person name="Berthelot C."/>
            <person name="Roest Crollius H."/>
            <person name="Guiguen Y."/>
        </authorList>
    </citation>
    <scope>NUCLEOTIDE SEQUENCE</scope>
    <source>
        <strain evidence="1">NC1722</strain>
    </source>
</reference>
<dbReference type="AlphaFoldDB" id="A0AAD7TCV0"/>
<evidence type="ECO:0000313" key="2">
    <source>
        <dbReference type="Proteomes" id="UP001221898"/>
    </source>
</evidence>
<protein>
    <submittedName>
        <fullName evidence="1">Uncharacterized protein</fullName>
    </submittedName>
</protein>
<name>A0AAD7TCV0_9TELE</name>
<organism evidence="1 2">
    <name type="scientific">Aldrovandia affinis</name>
    <dbReference type="NCBI Taxonomy" id="143900"/>
    <lineage>
        <taxon>Eukaryota</taxon>
        <taxon>Metazoa</taxon>
        <taxon>Chordata</taxon>
        <taxon>Craniata</taxon>
        <taxon>Vertebrata</taxon>
        <taxon>Euteleostomi</taxon>
        <taxon>Actinopterygii</taxon>
        <taxon>Neopterygii</taxon>
        <taxon>Teleostei</taxon>
        <taxon>Notacanthiformes</taxon>
        <taxon>Halosauridae</taxon>
        <taxon>Aldrovandia</taxon>
    </lineage>
</organism>
<sequence length="188" mass="19984">MGGYKELYCDISNRAVIMVVKKKTAKVETVALDNATLEKLTASLSVDGSIGAQRLSQNLLECLHQTDPVLQIQQVKKVGSLFEELTEECSPPDQLLVSCLDTLAVMYASLHAKNPLKRAIASTWGCARLAAGTGGRPSVSVLVRLSVHGGFGPLPSPHGHGHLLLGWVPPGCVPPPLACKRGPVYSHS</sequence>
<dbReference type="Proteomes" id="UP001221898">
    <property type="component" value="Unassembled WGS sequence"/>
</dbReference>
<keyword evidence="2" id="KW-1185">Reference proteome</keyword>
<gene>
    <name evidence="1" type="ORF">AAFF_G00141570</name>
</gene>
<comment type="caution">
    <text evidence="1">The sequence shown here is derived from an EMBL/GenBank/DDBJ whole genome shotgun (WGS) entry which is preliminary data.</text>
</comment>
<accession>A0AAD7TCV0</accession>
<proteinExistence type="predicted"/>
<dbReference type="EMBL" id="JAINUG010000002">
    <property type="protein sequence ID" value="KAJ8418448.1"/>
    <property type="molecule type" value="Genomic_DNA"/>
</dbReference>